<dbReference type="HOGENOM" id="CLU_208700_0_0_1"/>
<name>U9U0B9_RHIID</name>
<organism evidence="1">
    <name type="scientific">Rhizophagus irregularis (strain DAOM 181602 / DAOM 197198 / MUCL 43194)</name>
    <name type="common">Arbuscular mycorrhizal fungus</name>
    <name type="synonym">Glomus intraradices</name>
    <dbReference type="NCBI Taxonomy" id="747089"/>
    <lineage>
        <taxon>Eukaryota</taxon>
        <taxon>Fungi</taxon>
        <taxon>Fungi incertae sedis</taxon>
        <taxon>Mucoromycota</taxon>
        <taxon>Glomeromycotina</taxon>
        <taxon>Glomeromycetes</taxon>
        <taxon>Glomerales</taxon>
        <taxon>Glomeraceae</taxon>
        <taxon>Rhizophagus</taxon>
    </lineage>
</organism>
<accession>U9U0B9</accession>
<dbReference type="EMBL" id="KI284214">
    <property type="protein sequence ID" value="ESA13117.1"/>
    <property type="molecule type" value="Genomic_DNA"/>
</dbReference>
<protein>
    <submittedName>
        <fullName evidence="1">Uncharacterized protein</fullName>
    </submittedName>
</protein>
<evidence type="ECO:0000313" key="1">
    <source>
        <dbReference type="EMBL" id="ESA13117.1"/>
    </source>
</evidence>
<sequence>MLSEKAIMISHLLQIDRSREGKTTLKNGIYLGDGSIDVRFVRNAIIIHICIAKGVRRNLQFF</sequence>
<gene>
    <name evidence="1" type="ORF">GLOINDRAFT_26378</name>
</gene>
<proteinExistence type="predicted"/>
<reference evidence="1" key="1">
    <citation type="submission" date="2013-07" db="EMBL/GenBank/DDBJ databases">
        <title>The genome of an arbuscular mycorrhizal fungus provides insights into the evolution of the oldest plant symbiosis.</title>
        <authorList>
            <consortium name="DOE Joint Genome Institute"/>
            <person name="Tisserant E."/>
            <person name="Malbreil M."/>
            <person name="Kuo A."/>
            <person name="Kohler A."/>
            <person name="Symeonidi A."/>
            <person name="Balestrini R."/>
            <person name="Charron P."/>
            <person name="Duensing N."/>
            <person name="Frei-dit-Frey N."/>
            <person name="Gianinazzi-Pearson V."/>
            <person name="Gilbert B."/>
            <person name="Handa Y."/>
            <person name="Hijri M."/>
            <person name="Kaul R."/>
            <person name="Kawaguchi M."/>
            <person name="Krajinski F."/>
            <person name="Lammers P."/>
            <person name="Lapierre D."/>
            <person name="Masclaux F.G."/>
            <person name="Murat C."/>
            <person name="Morin E."/>
            <person name="Ndikumana S."/>
            <person name="Pagni M."/>
            <person name="Petitpierre D."/>
            <person name="Requena N."/>
            <person name="Rosikiewicz P."/>
            <person name="Riley R."/>
            <person name="Saito K."/>
            <person name="San Clemente H."/>
            <person name="Shapiro H."/>
            <person name="van Tuinen D."/>
            <person name="Becard G."/>
            <person name="Bonfante P."/>
            <person name="Paszkowski U."/>
            <person name="Shachar-Hill Y."/>
            <person name="Young J.P."/>
            <person name="Sanders I.R."/>
            <person name="Henrissat B."/>
            <person name="Rensing S.A."/>
            <person name="Grigoriev I.V."/>
            <person name="Corradi N."/>
            <person name="Roux C."/>
            <person name="Martin F."/>
        </authorList>
    </citation>
    <scope>NUCLEOTIDE SEQUENCE</scope>
    <source>
        <strain evidence="1">DAOM 197198</strain>
    </source>
</reference>
<dbReference type="AlphaFoldDB" id="U9U0B9"/>